<feature type="compositionally biased region" description="Basic and acidic residues" evidence="2">
    <location>
        <begin position="275"/>
        <end position="296"/>
    </location>
</feature>
<protein>
    <submittedName>
        <fullName evidence="3">Putative nuclease with TOPRIM domain</fullName>
    </submittedName>
</protein>
<accession>A0A8T4GD43</accession>
<feature type="coiled-coil region" evidence="1">
    <location>
        <begin position="112"/>
        <end position="184"/>
    </location>
</feature>
<feature type="compositionally biased region" description="Low complexity" evidence="2">
    <location>
        <begin position="7"/>
        <end position="17"/>
    </location>
</feature>
<organism evidence="3 4">
    <name type="scientific">Halorubrum alkaliphilum</name>
    <dbReference type="NCBI Taxonomy" id="261290"/>
    <lineage>
        <taxon>Archaea</taxon>
        <taxon>Methanobacteriati</taxon>
        <taxon>Methanobacteriota</taxon>
        <taxon>Stenosarchaea group</taxon>
        <taxon>Halobacteria</taxon>
        <taxon>Halobacteriales</taxon>
        <taxon>Haloferacaceae</taxon>
        <taxon>Halorubrum</taxon>
    </lineage>
</organism>
<sequence length="309" mass="32824">MSDPGPSDAVGDVSDVSSESDVDDPTDIAALESRVEELTERVDEDVEDLRERLVRVYRDVEGKAEEDHTHPETTDRIDAVAADVDEMDEVTARLETDLDALADRTESVAGDVAAAAESAADAEDRVEDLAARVESLADANDDAMDKLSRVASAVVRTQRRLRALEREQSERDRLDDLLAEANRHGIRTAECDGCGNGVRLSLLSKPECPYCEGRIDAIDPGRRFIGTTWLRVDNTPALEGAVAATEDGGEATGGAPDERAASGEATRGSASGEPTDGRADDREDPAGPDVSTRDAGSDDSSDTGVGDAR</sequence>
<dbReference type="OrthoDB" id="178000at2157"/>
<dbReference type="EMBL" id="JAGGKQ010000001">
    <property type="protein sequence ID" value="MBP1921182.1"/>
    <property type="molecule type" value="Genomic_DNA"/>
</dbReference>
<feature type="region of interest" description="Disordered" evidence="2">
    <location>
        <begin position="1"/>
        <end position="28"/>
    </location>
</feature>
<name>A0A8T4GD43_9EURY</name>
<evidence type="ECO:0000256" key="2">
    <source>
        <dbReference type="SAM" id="MobiDB-lite"/>
    </source>
</evidence>
<keyword evidence="4" id="KW-1185">Reference proteome</keyword>
<keyword evidence="1" id="KW-0175">Coiled coil</keyword>
<evidence type="ECO:0000256" key="1">
    <source>
        <dbReference type="SAM" id="Coils"/>
    </source>
</evidence>
<evidence type="ECO:0000313" key="3">
    <source>
        <dbReference type="EMBL" id="MBP1921182.1"/>
    </source>
</evidence>
<feature type="region of interest" description="Disordered" evidence="2">
    <location>
        <begin position="59"/>
        <end position="78"/>
    </location>
</feature>
<proteinExistence type="predicted"/>
<gene>
    <name evidence="3" type="ORF">J2751_000165</name>
</gene>
<comment type="caution">
    <text evidence="3">The sequence shown here is derived from an EMBL/GenBank/DDBJ whole genome shotgun (WGS) entry which is preliminary data.</text>
</comment>
<reference evidence="3" key="1">
    <citation type="submission" date="2021-03" db="EMBL/GenBank/DDBJ databases">
        <title>Genomic Encyclopedia of Type Strains, Phase IV (KMG-IV): sequencing the most valuable type-strain genomes for metagenomic binning, comparative biology and taxonomic classification.</title>
        <authorList>
            <person name="Goeker M."/>
        </authorList>
    </citation>
    <scope>NUCLEOTIDE SEQUENCE</scope>
    <source>
        <strain evidence="3">DSM 23564</strain>
    </source>
</reference>
<dbReference type="RefSeq" id="WP_209482562.1">
    <property type="nucleotide sequence ID" value="NZ_JAGGKQ010000001.1"/>
</dbReference>
<evidence type="ECO:0000313" key="4">
    <source>
        <dbReference type="Proteomes" id="UP000823588"/>
    </source>
</evidence>
<dbReference type="Proteomes" id="UP000823588">
    <property type="component" value="Unassembled WGS sequence"/>
</dbReference>
<dbReference type="Gene3D" id="1.10.287.1490">
    <property type="match status" value="1"/>
</dbReference>
<feature type="region of interest" description="Disordered" evidence="2">
    <location>
        <begin position="244"/>
        <end position="309"/>
    </location>
</feature>
<dbReference type="AlphaFoldDB" id="A0A8T4GD43"/>